<dbReference type="Proteomes" id="UP000198866">
    <property type="component" value="Unassembled WGS sequence"/>
</dbReference>
<reference evidence="4" key="1">
    <citation type="submission" date="2016-10" db="EMBL/GenBank/DDBJ databases">
        <authorList>
            <person name="Varghese N."/>
            <person name="Submissions S."/>
        </authorList>
    </citation>
    <scope>NUCLEOTIDE SEQUENCE [LARGE SCALE GENOMIC DNA]</scope>
    <source>
        <strain evidence="4">LMG 26031</strain>
    </source>
</reference>
<keyword evidence="2" id="KW-1133">Transmembrane helix</keyword>
<dbReference type="EMBL" id="FNYE01000066">
    <property type="protein sequence ID" value="SEK13333.1"/>
    <property type="molecule type" value="Genomic_DNA"/>
</dbReference>
<feature type="compositionally biased region" description="Low complexity" evidence="1">
    <location>
        <begin position="232"/>
        <end position="264"/>
    </location>
</feature>
<keyword evidence="2" id="KW-0472">Membrane</keyword>
<accession>A0A1H7EH86</accession>
<evidence type="ECO:0000256" key="2">
    <source>
        <dbReference type="SAM" id="Phobius"/>
    </source>
</evidence>
<feature type="region of interest" description="Disordered" evidence="1">
    <location>
        <begin position="232"/>
        <end position="302"/>
    </location>
</feature>
<sequence>MDIREIQRLHAQFAPDSMVIDLPRQIAALPGPGDVSAPESSRALHQRIAGIAPRARQATIALAIAAMVAMAGMGAASLYKNLEASHGTATTAPTTAEVASRKGDALNAAPANQEAPAYREVNATPPHPVSAAPALSASDFASARSLGLTADQFRDSLKAPARSAQAATVGTTPALTSEAQLAAVSPIHRAGSSREATAAAQQPASPSPAAPAQPVAVARPVVPVQSATQPAQAAATTAQAPATAAQTAPALQPAQQPAEAAKPARAARHHISRPRAEQSAESNTDARPSAENRAGSAEVKMF</sequence>
<dbReference type="AlphaFoldDB" id="A0A1H7EH86"/>
<dbReference type="OrthoDB" id="9128640at2"/>
<evidence type="ECO:0000256" key="1">
    <source>
        <dbReference type="SAM" id="MobiDB-lite"/>
    </source>
</evidence>
<protein>
    <submittedName>
        <fullName evidence="3">Meckel syndrome type 1 protein</fullName>
    </submittedName>
</protein>
<gene>
    <name evidence="3" type="ORF">SAMN05192539_106615</name>
</gene>
<evidence type="ECO:0000313" key="3">
    <source>
        <dbReference type="EMBL" id="SEK13333.1"/>
    </source>
</evidence>
<dbReference type="STRING" id="667676.SAMN05192539_106615"/>
<organism evidence="3 4">
    <name type="scientific">Paraburkholderia diazotrophica</name>
    <dbReference type="NCBI Taxonomy" id="667676"/>
    <lineage>
        <taxon>Bacteria</taxon>
        <taxon>Pseudomonadati</taxon>
        <taxon>Pseudomonadota</taxon>
        <taxon>Betaproteobacteria</taxon>
        <taxon>Burkholderiales</taxon>
        <taxon>Burkholderiaceae</taxon>
        <taxon>Paraburkholderia</taxon>
    </lineage>
</organism>
<keyword evidence="4" id="KW-1185">Reference proteome</keyword>
<name>A0A1H7EH86_9BURK</name>
<proteinExistence type="predicted"/>
<feature type="region of interest" description="Disordered" evidence="1">
    <location>
        <begin position="186"/>
        <end position="214"/>
    </location>
</feature>
<dbReference type="RefSeq" id="WP_090873943.1">
    <property type="nucleotide sequence ID" value="NZ_FNYE01000066.1"/>
</dbReference>
<feature type="transmembrane region" description="Helical" evidence="2">
    <location>
        <begin position="60"/>
        <end position="79"/>
    </location>
</feature>
<evidence type="ECO:0000313" key="4">
    <source>
        <dbReference type="Proteomes" id="UP000198866"/>
    </source>
</evidence>
<keyword evidence="2" id="KW-0812">Transmembrane</keyword>